<dbReference type="Proteomes" id="UP000036196">
    <property type="component" value="Unassembled WGS sequence"/>
</dbReference>
<proteinExistence type="predicted"/>
<protein>
    <submittedName>
        <fullName evidence="1">Uncharacterized protein</fullName>
    </submittedName>
</protein>
<gene>
    <name evidence="1" type="ORF">ABW06_15860</name>
</gene>
<dbReference type="PATRIC" id="fig|61647.13.peg.1430"/>
<organism evidence="1 2">
    <name type="scientific">Pluralibacter gergoviae</name>
    <name type="common">Enterobacter gergoviae</name>
    <dbReference type="NCBI Taxonomy" id="61647"/>
    <lineage>
        <taxon>Bacteria</taxon>
        <taxon>Pseudomonadati</taxon>
        <taxon>Pseudomonadota</taxon>
        <taxon>Gammaproteobacteria</taxon>
        <taxon>Enterobacterales</taxon>
        <taxon>Enterobacteriaceae</taxon>
        <taxon>Pluralibacter</taxon>
    </lineage>
</organism>
<keyword evidence="2" id="KW-1185">Reference proteome</keyword>
<dbReference type="AlphaFoldDB" id="A0A0F0W549"/>
<evidence type="ECO:0000313" key="1">
    <source>
        <dbReference type="EMBL" id="KMK12514.1"/>
    </source>
</evidence>
<comment type="caution">
    <text evidence="1">The sequence shown here is derived from an EMBL/GenBank/DDBJ whole genome shotgun (WGS) entry which is preliminary data.</text>
</comment>
<dbReference type="RefSeq" id="WP_045287191.1">
    <property type="nucleotide sequence ID" value="NZ_JBPAND010000001.1"/>
</dbReference>
<reference evidence="1 2" key="1">
    <citation type="submission" date="2015-05" db="EMBL/GenBank/DDBJ databases">
        <title>Genome sequences of Pluralibacter gergoviae.</title>
        <authorList>
            <person name="Greninger A.L."/>
            <person name="Miller S."/>
        </authorList>
    </citation>
    <scope>NUCLEOTIDE SEQUENCE [LARGE SCALE GENOMIC DNA]</scope>
    <source>
        <strain evidence="1 2">JS81F13</strain>
    </source>
</reference>
<dbReference type="EMBL" id="LDZF01000017">
    <property type="protein sequence ID" value="KMK12514.1"/>
    <property type="molecule type" value="Genomic_DNA"/>
</dbReference>
<dbReference type="eggNOG" id="ENOG502ZN95">
    <property type="taxonomic scope" value="Bacteria"/>
</dbReference>
<accession>A0A0F0W549</accession>
<sequence length="287" mass="33634">MKLSHRDALISSLIDHAHSISSLPEINEMILLHEKLLSDFYAKKPLFYKMLFKSFRFYIASAAFSIYYCQPSASLKFTKEFIAAQEKSISINTLNSLFTLLMVSGRLIVYRSEENARDMLFRPSESVQQEISDLIRSMLIPWRTYYSSSGSRYRCHAKNFLPQFFSRYGDFVFHHITIKGILPESELFIERDGGHMIMLILYKEYILQGTRRIILSSKKIASYSHVSRSHICSLLREAQCAGFIHVENNLFIELSDKFINMFRTYFSLYLAQVLYAFNVEPENIRRR</sequence>
<evidence type="ECO:0000313" key="2">
    <source>
        <dbReference type="Proteomes" id="UP000036196"/>
    </source>
</evidence>
<name>A0A0F0W549_PLUGE</name>